<dbReference type="Proteomes" id="UP000724672">
    <property type="component" value="Unassembled WGS sequence"/>
</dbReference>
<feature type="transmembrane region" description="Helical" evidence="1">
    <location>
        <begin position="172"/>
        <end position="189"/>
    </location>
</feature>
<dbReference type="EMBL" id="WSFT01000005">
    <property type="protein sequence ID" value="MBS4536937.1"/>
    <property type="molecule type" value="Genomic_DNA"/>
</dbReference>
<feature type="domain" description="VanZ-like" evidence="2">
    <location>
        <begin position="84"/>
        <end position="217"/>
    </location>
</feature>
<dbReference type="Pfam" id="PF04892">
    <property type="entry name" value="VanZ"/>
    <property type="match status" value="1"/>
</dbReference>
<evidence type="ECO:0000313" key="3">
    <source>
        <dbReference type="EMBL" id="MBS4536937.1"/>
    </source>
</evidence>
<accession>A0A942UWK9</accession>
<proteinExistence type="predicted"/>
<feature type="transmembrane region" description="Helical" evidence="1">
    <location>
        <begin position="141"/>
        <end position="160"/>
    </location>
</feature>
<sequence length="231" mass="25993">MINRVSIGRSIAMFLYGIGAVFAIYIGSLIFMGDVMFDVRGLILSSMMVCIPSGIATYLLIKNTQNVATKYRIMDVFMAILLSFYSLLLISILFLNYTRNIGAISISSNTTNFRLNANFIPFKTITIYIQSFINGNLNKSIIFQNLLGNLLLFSPMGILLPSLFKKLQKLKLFLLSLLIILISVEVGQLLTSSGSFDIDDIILNIAGAAFFYFLWSLNISQRFLRKIYIIK</sequence>
<protein>
    <submittedName>
        <fullName evidence="3">VanZ family protein</fullName>
    </submittedName>
</protein>
<feature type="transmembrane region" description="Helical" evidence="1">
    <location>
        <begin position="73"/>
        <end position="95"/>
    </location>
</feature>
<feature type="transmembrane region" description="Helical" evidence="1">
    <location>
        <begin position="201"/>
        <end position="219"/>
    </location>
</feature>
<organism evidence="3 4">
    <name type="scientific">Anaeromonas frigoriresistens</name>
    <dbReference type="NCBI Taxonomy" id="2683708"/>
    <lineage>
        <taxon>Bacteria</taxon>
        <taxon>Bacillati</taxon>
        <taxon>Bacillota</taxon>
        <taxon>Tissierellia</taxon>
        <taxon>Tissierellales</taxon>
        <taxon>Thermohalobacteraceae</taxon>
        <taxon>Anaeromonas</taxon>
    </lineage>
</organism>
<feature type="transmembrane region" description="Helical" evidence="1">
    <location>
        <begin position="39"/>
        <end position="61"/>
    </location>
</feature>
<dbReference type="PANTHER" id="PTHR36834">
    <property type="entry name" value="MEMBRANE PROTEIN-RELATED"/>
    <property type="match status" value="1"/>
</dbReference>
<dbReference type="InterPro" id="IPR006976">
    <property type="entry name" value="VanZ-like"/>
</dbReference>
<name>A0A942UWK9_9FIRM</name>
<dbReference type="InterPro" id="IPR053150">
    <property type="entry name" value="Teicoplanin_resist-assoc"/>
</dbReference>
<evidence type="ECO:0000259" key="2">
    <source>
        <dbReference type="Pfam" id="PF04892"/>
    </source>
</evidence>
<keyword evidence="1" id="KW-0812">Transmembrane</keyword>
<keyword evidence="1" id="KW-0472">Membrane</keyword>
<evidence type="ECO:0000313" key="4">
    <source>
        <dbReference type="Proteomes" id="UP000724672"/>
    </source>
</evidence>
<evidence type="ECO:0000256" key="1">
    <source>
        <dbReference type="SAM" id="Phobius"/>
    </source>
</evidence>
<gene>
    <name evidence="3" type="ORF">GOQ27_00595</name>
</gene>
<feature type="transmembrane region" description="Helical" evidence="1">
    <location>
        <begin position="12"/>
        <end position="33"/>
    </location>
</feature>
<comment type="caution">
    <text evidence="3">The sequence shown here is derived from an EMBL/GenBank/DDBJ whole genome shotgun (WGS) entry which is preliminary data.</text>
</comment>
<keyword evidence="1" id="KW-1133">Transmembrane helix</keyword>
<dbReference type="PANTHER" id="PTHR36834:SF1">
    <property type="entry name" value="INTEGRAL MEMBRANE PROTEIN"/>
    <property type="match status" value="1"/>
</dbReference>
<keyword evidence="4" id="KW-1185">Reference proteome</keyword>
<dbReference type="RefSeq" id="WP_203364866.1">
    <property type="nucleotide sequence ID" value="NZ_WSFT01000005.1"/>
</dbReference>
<dbReference type="AlphaFoldDB" id="A0A942UWK9"/>
<reference evidence="3" key="1">
    <citation type="submission" date="2019-12" db="EMBL/GenBank/DDBJ databases">
        <title>Clostridiaceae gen. nov. sp. nov., isolated from sediment in Xinjiang, China.</title>
        <authorList>
            <person name="Zhang R."/>
        </authorList>
    </citation>
    <scope>NUCLEOTIDE SEQUENCE</scope>
    <source>
        <strain evidence="3">D2Q-11</strain>
    </source>
</reference>